<evidence type="ECO:0000313" key="4">
    <source>
        <dbReference type="EMBL" id="MCY0095484.1"/>
    </source>
</evidence>
<dbReference type="PANTHER" id="PTHR44196">
    <property type="entry name" value="DEHYDROGENASE/REDUCTASE SDR FAMILY MEMBER 7B"/>
    <property type="match status" value="1"/>
</dbReference>
<evidence type="ECO:0000256" key="1">
    <source>
        <dbReference type="ARBA" id="ARBA00006484"/>
    </source>
</evidence>
<dbReference type="EMBL" id="JAOVZQ010000001">
    <property type="protein sequence ID" value="MCY0095484.1"/>
    <property type="molecule type" value="Genomic_DNA"/>
</dbReference>
<proteinExistence type="inferred from homology"/>
<evidence type="ECO:0000256" key="3">
    <source>
        <dbReference type="RuleBase" id="RU000363"/>
    </source>
</evidence>
<dbReference type="Proteomes" id="UP001081283">
    <property type="component" value="Unassembled WGS sequence"/>
</dbReference>
<dbReference type="Gene3D" id="3.40.50.720">
    <property type="entry name" value="NAD(P)-binding Rossmann-like Domain"/>
    <property type="match status" value="1"/>
</dbReference>
<comment type="similarity">
    <text evidence="1 3">Belongs to the short-chain dehydrogenases/reductases (SDR) family.</text>
</comment>
<dbReference type="PRINTS" id="PR00080">
    <property type="entry name" value="SDRFAMILY"/>
</dbReference>
<dbReference type="Pfam" id="PF00106">
    <property type="entry name" value="adh_short"/>
    <property type="match status" value="1"/>
</dbReference>
<reference evidence="4" key="1">
    <citation type="submission" date="2022-10" db="EMBL/GenBank/DDBJ databases">
        <title>Hoeflea sp. J2-29, isolated from marine algae.</title>
        <authorList>
            <person name="Kristyanto S."/>
            <person name="Kim J.M."/>
            <person name="Jeon C.O."/>
        </authorList>
    </citation>
    <scope>NUCLEOTIDE SEQUENCE</scope>
    <source>
        <strain evidence="4">J2-29</strain>
    </source>
</reference>
<keyword evidence="5" id="KW-1185">Reference proteome</keyword>
<comment type="caution">
    <text evidence="4">The sequence shown here is derived from an EMBL/GenBank/DDBJ whole genome shotgun (WGS) entry which is preliminary data.</text>
</comment>
<dbReference type="RefSeq" id="WP_267613366.1">
    <property type="nucleotide sequence ID" value="NZ_JAOVZQ010000001.1"/>
</dbReference>
<sequence>MPNIALITGASSGIGREMARYHASKGGDLIITARRAAELESLKAELEARHGVQVMTVPLDIAGESGAEALYQATRGQTIEILINNAGFGGHGEFLDRGLKSDEAMINLNITALVRLCHLIGGDMVARGKGKVLNVSSTAAYQPGPLQATYFATKAFVSSLSCALDYEWRPHGVTVTALEPGFVKTEFAEVAAMTDLDVTKTGATAESVAKFGYDAMLKGKLRVINDRKMRFMLNWIVPLLPRRMVLKAVHDMQTK</sequence>
<organism evidence="4 5">
    <name type="scientific">Hoeflea ulvae</name>
    <dbReference type="NCBI Taxonomy" id="2983764"/>
    <lineage>
        <taxon>Bacteria</taxon>
        <taxon>Pseudomonadati</taxon>
        <taxon>Pseudomonadota</taxon>
        <taxon>Alphaproteobacteria</taxon>
        <taxon>Hyphomicrobiales</taxon>
        <taxon>Rhizobiaceae</taxon>
        <taxon>Hoeflea</taxon>
    </lineage>
</organism>
<protein>
    <submittedName>
        <fullName evidence="4">SDR family oxidoreductase</fullName>
    </submittedName>
</protein>
<keyword evidence="2" id="KW-0560">Oxidoreductase</keyword>
<dbReference type="PIRSF" id="PIRSF000126">
    <property type="entry name" value="11-beta-HSD1"/>
    <property type="match status" value="1"/>
</dbReference>
<accession>A0ABT3YHV5</accession>
<dbReference type="PANTHER" id="PTHR44196:SF2">
    <property type="entry name" value="SHORT-CHAIN DEHYDROGENASE-RELATED"/>
    <property type="match status" value="1"/>
</dbReference>
<dbReference type="InterPro" id="IPR002347">
    <property type="entry name" value="SDR_fam"/>
</dbReference>
<dbReference type="PRINTS" id="PR00081">
    <property type="entry name" value="GDHRDH"/>
</dbReference>
<dbReference type="SUPFAM" id="SSF51735">
    <property type="entry name" value="NAD(P)-binding Rossmann-fold domains"/>
    <property type="match status" value="1"/>
</dbReference>
<evidence type="ECO:0000313" key="5">
    <source>
        <dbReference type="Proteomes" id="UP001081283"/>
    </source>
</evidence>
<gene>
    <name evidence="4" type="ORF">OEG82_15890</name>
</gene>
<dbReference type="InterPro" id="IPR036291">
    <property type="entry name" value="NAD(P)-bd_dom_sf"/>
</dbReference>
<evidence type="ECO:0000256" key="2">
    <source>
        <dbReference type="ARBA" id="ARBA00023002"/>
    </source>
</evidence>
<name>A0ABT3YHV5_9HYPH</name>